<evidence type="ECO:0000256" key="1">
    <source>
        <dbReference type="ARBA" id="ARBA00022679"/>
    </source>
</evidence>
<keyword evidence="3" id="KW-0472">Membrane</keyword>
<dbReference type="SUPFAM" id="SSF52374">
    <property type="entry name" value="Nucleotidylyl transferase"/>
    <property type="match status" value="1"/>
</dbReference>
<dbReference type="EMBL" id="MN740588">
    <property type="protein sequence ID" value="QHU35373.1"/>
    <property type="molecule type" value="Genomic_DNA"/>
</dbReference>
<dbReference type="GO" id="GO:0008654">
    <property type="term" value="P:phospholipid biosynthetic process"/>
    <property type="evidence" value="ECO:0007669"/>
    <property type="project" value="InterPro"/>
</dbReference>
<dbReference type="PANTHER" id="PTHR43793">
    <property type="entry name" value="FAD SYNTHASE"/>
    <property type="match status" value="1"/>
</dbReference>
<sequence length="314" mass="37349">MRYNRILTCGTFDLFHIGHINILRRAKNLGDYLIVGISSDKCNAEKAKKSIISQENRLEIIKSCKYVDEVFFEESLNEKEYYVKKYNIDLFVIGDDWENQFDFLSCDVIYLSRTTGISSTLIKENNLSNLWFLKYYKLTHITFDNILTKIFNYMDFVTNPNLITYSSLSLFIPIYFINSYSIKALLLIFHDILDRSDGVMARIMKKQNYKRNEKFGSFLDAICDKIFVFLMCYFIIKNSIILKIKVFIHILSLIKRCELYLFSDVKKNKSTISGKMGTFLENLAFFFYFYFNPLYYYFMFFSIILSLQSLYEKF</sequence>
<keyword evidence="3" id="KW-1133">Transmembrane helix</keyword>
<keyword evidence="3" id="KW-0812">Transmembrane</keyword>
<dbReference type="PANTHER" id="PTHR43793:SF1">
    <property type="entry name" value="FAD SYNTHASE"/>
    <property type="match status" value="1"/>
</dbReference>
<dbReference type="InterPro" id="IPR043130">
    <property type="entry name" value="CDP-OH_PTrfase_TM_dom"/>
</dbReference>
<dbReference type="AlphaFoldDB" id="A0A6C0LYJ2"/>
<organism evidence="5">
    <name type="scientific">viral metagenome</name>
    <dbReference type="NCBI Taxonomy" id="1070528"/>
    <lineage>
        <taxon>unclassified sequences</taxon>
        <taxon>metagenomes</taxon>
        <taxon>organismal metagenomes</taxon>
    </lineage>
</organism>
<feature type="transmembrane region" description="Helical" evidence="3">
    <location>
        <begin position="283"/>
        <end position="307"/>
    </location>
</feature>
<evidence type="ECO:0000313" key="5">
    <source>
        <dbReference type="EMBL" id="QHU35373.1"/>
    </source>
</evidence>
<dbReference type="Pfam" id="PF01467">
    <property type="entry name" value="CTP_transf_like"/>
    <property type="match status" value="1"/>
</dbReference>
<reference evidence="5" key="1">
    <citation type="journal article" date="2020" name="Nature">
        <title>Giant virus diversity and host interactions through global metagenomics.</title>
        <authorList>
            <person name="Schulz F."/>
            <person name="Roux S."/>
            <person name="Paez-Espino D."/>
            <person name="Jungbluth S."/>
            <person name="Walsh D.A."/>
            <person name="Denef V.J."/>
            <person name="McMahon K.D."/>
            <person name="Konstantinidis K.T."/>
            <person name="Eloe-Fadrosh E.A."/>
            <person name="Kyrpides N.C."/>
            <person name="Woyke T."/>
        </authorList>
    </citation>
    <scope>NUCLEOTIDE SEQUENCE</scope>
    <source>
        <strain evidence="5">GVMAG-S-1017745-26</strain>
    </source>
</reference>
<name>A0A6C0LYJ2_9ZZZZ</name>
<dbReference type="InterPro" id="IPR004821">
    <property type="entry name" value="Cyt_trans-like"/>
</dbReference>
<dbReference type="InterPro" id="IPR050385">
    <property type="entry name" value="Archaeal_FAD_synthase"/>
</dbReference>
<dbReference type="GO" id="GO:0016020">
    <property type="term" value="C:membrane"/>
    <property type="evidence" value="ECO:0007669"/>
    <property type="project" value="InterPro"/>
</dbReference>
<dbReference type="Gene3D" id="1.20.120.1760">
    <property type="match status" value="1"/>
</dbReference>
<dbReference type="Gene3D" id="3.40.50.620">
    <property type="entry name" value="HUPs"/>
    <property type="match status" value="1"/>
</dbReference>
<dbReference type="InterPro" id="IPR000462">
    <property type="entry name" value="CDP-OH_P_trans"/>
</dbReference>
<dbReference type="Pfam" id="PF01066">
    <property type="entry name" value="CDP-OH_P_transf"/>
    <property type="match status" value="1"/>
</dbReference>
<evidence type="ECO:0000259" key="4">
    <source>
        <dbReference type="Pfam" id="PF01467"/>
    </source>
</evidence>
<feature type="transmembrane region" description="Helical" evidence="3">
    <location>
        <begin position="170"/>
        <end position="193"/>
    </location>
</feature>
<dbReference type="GO" id="GO:0016779">
    <property type="term" value="F:nucleotidyltransferase activity"/>
    <property type="evidence" value="ECO:0007669"/>
    <property type="project" value="UniProtKB-KW"/>
</dbReference>
<dbReference type="NCBIfam" id="TIGR00125">
    <property type="entry name" value="cyt_tran_rel"/>
    <property type="match status" value="1"/>
</dbReference>
<keyword evidence="2" id="KW-0548">Nucleotidyltransferase</keyword>
<evidence type="ECO:0000256" key="3">
    <source>
        <dbReference type="SAM" id="Phobius"/>
    </source>
</evidence>
<evidence type="ECO:0000256" key="2">
    <source>
        <dbReference type="ARBA" id="ARBA00022695"/>
    </source>
</evidence>
<proteinExistence type="predicted"/>
<feature type="domain" description="Cytidyltransferase-like" evidence="4">
    <location>
        <begin position="7"/>
        <end position="122"/>
    </location>
</feature>
<dbReference type="InterPro" id="IPR014729">
    <property type="entry name" value="Rossmann-like_a/b/a_fold"/>
</dbReference>
<dbReference type="GO" id="GO:0016780">
    <property type="term" value="F:phosphotransferase activity, for other substituted phosphate groups"/>
    <property type="evidence" value="ECO:0007669"/>
    <property type="project" value="InterPro"/>
</dbReference>
<keyword evidence="1" id="KW-0808">Transferase</keyword>
<accession>A0A6C0LYJ2</accession>
<protein>
    <recommendedName>
        <fullName evidence="4">Cytidyltransferase-like domain-containing protein</fullName>
    </recommendedName>
</protein>